<dbReference type="SUPFAM" id="SSF51445">
    <property type="entry name" value="(Trans)glycosidases"/>
    <property type="match status" value="1"/>
</dbReference>
<dbReference type="Gene3D" id="3.20.20.300">
    <property type="entry name" value="Glycoside hydrolase, family 3, N-terminal domain"/>
    <property type="match status" value="1"/>
</dbReference>
<keyword evidence="3 5" id="KW-0326">Glycosidase</keyword>
<dbReference type="InterPro" id="IPR017853">
    <property type="entry name" value="GH"/>
</dbReference>
<dbReference type="Pfam" id="PF00933">
    <property type="entry name" value="Glyco_hydro_3"/>
    <property type="match status" value="1"/>
</dbReference>
<dbReference type="GO" id="GO:0004563">
    <property type="term" value="F:beta-N-acetylhexosaminidase activity"/>
    <property type="evidence" value="ECO:0007669"/>
    <property type="project" value="UniProtKB-EC"/>
</dbReference>
<gene>
    <name evidence="5" type="ORF">MNBD_NITROSPINAE01-1184</name>
</gene>
<comment type="similarity">
    <text evidence="1">Belongs to the glycosyl hydrolase 3 family.</text>
</comment>
<name>A0A3B1C9X1_9ZZZZ</name>
<dbReference type="NCBIfam" id="NF003740">
    <property type="entry name" value="PRK05337.1"/>
    <property type="match status" value="1"/>
</dbReference>
<dbReference type="EMBL" id="UOGC01000110">
    <property type="protein sequence ID" value="VAX20754.1"/>
    <property type="molecule type" value="Genomic_DNA"/>
</dbReference>
<dbReference type="PANTHER" id="PTHR30480">
    <property type="entry name" value="BETA-HEXOSAMINIDASE-RELATED"/>
    <property type="match status" value="1"/>
</dbReference>
<evidence type="ECO:0000256" key="3">
    <source>
        <dbReference type="ARBA" id="ARBA00023295"/>
    </source>
</evidence>
<dbReference type="GO" id="GO:0005975">
    <property type="term" value="P:carbohydrate metabolic process"/>
    <property type="evidence" value="ECO:0007669"/>
    <property type="project" value="InterPro"/>
</dbReference>
<protein>
    <submittedName>
        <fullName evidence="5">Beta-N-acetylglucosaminidase</fullName>
        <ecNumber evidence="5">3.2.1.52</ecNumber>
    </submittedName>
</protein>
<evidence type="ECO:0000256" key="1">
    <source>
        <dbReference type="ARBA" id="ARBA00005336"/>
    </source>
</evidence>
<dbReference type="InterPro" id="IPR001764">
    <property type="entry name" value="Glyco_hydro_3_N"/>
</dbReference>
<dbReference type="EC" id="3.2.1.52" evidence="5"/>
<reference evidence="5" key="1">
    <citation type="submission" date="2018-06" db="EMBL/GenBank/DDBJ databases">
        <authorList>
            <person name="Zhirakovskaya E."/>
        </authorList>
    </citation>
    <scope>NUCLEOTIDE SEQUENCE</scope>
</reference>
<dbReference type="GO" id="GO:0009254">
    <property type="term" value="P:peptidoglycan turnover"/>
    <property type="evidence" value="ECO:0007669"/>
    <property type="project" value="TreeGrafter"/>
</dbReference>
<keyword evidence="2 5" id="KW-0378">Hydrolase</keyword>
<dbReference type="InterPro" id="IPR050226">
    <property type="entry name" value="NagZ_Beta-hexosaminidase"/>
</dbReference>
<accession>A0A3B1C9X1</accession>
<feature type="domain" description="Glycoside hydrolase family 3 N-terminal" evidence="4">
    <location>
        <begin position="19"/>
        <end position="335"/>
    </location>
</feature>
<proteinExistence type="inferred from homology"/>
<evidence type="ECO:0000313" key="5">
    <source>
        <dbReference type="EMBL" id="VAX20754.1"/>
    </source>
</evidence>
<evidence type="ECO:0000256" key="2">
    <source>
        <dbReference type="ARBA" id="ARBA00022801"/>
    </source>
</evidence>
<dbReference type="PANTHER" id="PTHR30480:SF16">
    <property type="entry name" value="GLYCOSIDE HYDROLASE FAMILY 3 DOMAIN PROTEIN"/>
    <property type="match status" value="1"/>
</dbReference>
<sequence length="342" mass="37608">MTDQFTTFRKNANESDIAGQLMIIGFNGTRYTSSIGSWFKKLKPGGVILFSRNIENSEQTKTLISDLKKLGEDITSLPLFVCIDQEGGRVARLSNDMPKFPTAKELGNDGSTEQVDQVYGAIGKTIKELGFNVDFAPVLDLDTNSENPIIGDRAFSCDANKVAKLGQTAIAALRREGILACGKHFPGHGDTSLDSHLTLPEDNRPLERFNDHELIPFEAAINEKVDFIMTAHVMYPSIDAEFPATLSKKIITDILRNKMGYNGIIASDDMDMKAIADRWSDGEAIELAVRAGVDVTLVCHESERLVTAYKAIRRIIVGGGFPDGSHETSLERILHAKSNIKF</sequence>
<dbReference type="AlphaFoldDB" id="A0A3B1C9X1"/>
<organism evidence="5">
    <name type="scientific">hydrothermal vent metagenome</name>
    <dbReference type="NCBI Taxonomy" id="652676"/>
    <lineage>
        <taxon>unclassified sequences</taxon>
        <taxon>metagenomes</taxon>
        <taxon>ecological metagenomes</taxon>
    </lineage>
</organism>
<dbReference type="InterPro" id="IPR036962">
    <property type="entry name" value="Glyco_hydro_3_N_sf"/>
</dbReference>
<evidence type="ECO:0000259" key="4">
    <source>
        <dbReference type="Pfam" id="PF00933"/>
    </source>
</evidence>